<dbReference type="InterPro" id="IPR015943">
    <property type="entry name" value="WD40/YVTN_repeat-like_dom_sf"/>
</dbReference>
<keyword evidence="7" id="KW-0539">Nucleus</keyword>
<keyword evidence="6" id="KW-0804">Transcription</keyword>
<dbReference type="GO" id="GO:0016251">
    <property type="term" value="F:RNA polymerase II general transcription initiation factor activity"/>
    <property type="evidence" value="ECO:0007669"/>
    <property type="project" value="TreeGrafter"/>
</dbReference>
<dbReference type="Gene3D" id="1.25.40.500">
    <property type="entry name" value="TFIID subunit TAF5, NTD2 domain"/>
    <property type="match status" value="1"/>
</dbReference>
<feature type="region of interest" description="Disordered" evidence="9">
    <location>
        <begin position="1"/>
        <end position="78"/>
    </location>
</feature>
<evidence type="ECO:0000256" key="6">
    <source>
        <dbReference type="ARBA" id="ARBA00023163"/>
    </source>
</evidence>
<evidence type="ECO:0000256" key="3">
    <source>
        <dbReference type="ARBA" id="ARBA00022574"/>
    </source>
</evidence>
<dbReference type="CDD" id="cd00200">
    <property type="entry name" value="WD40"/>
    <property type="match status" value="1"/>
</dbReference>
<evidence type="ECO:0000256" key="1">
    <source>
        <dbReference type="ARBA" id="ARBA00004123"/>
    </source>
</evidence>
<evidence type="ECO:0000256" key="8">
    <source>
        <dbReference type="PROSITE-ProRule" id="PRU00221"/>
    </source>
</evidence>
<dbReference type="InterPro" id="IPR007582">
    <property type="entry name" value="TFIID_NTD2"/>
</dbReference>
<dbReference type="EMBL" id="LJBN01000158">
    <property type="protein sequence ID" value="OOQ85916.1"/>
    <property type="molecule type" value="Genomic_DNA"/>
</dbReference>
<feature type="repeat" description="WD" evidence="8">
    <location>
        <begin position="546"/>
        <end position="572"/>
    </location>
</feature>
<feature type="repeat" description="WD" evidence="8">
    <location>
        <begin position="657"/>
        <end position="698"/>
    </location>
</feature>
<dbReference type="PROSITE" id="PS00678">
    <property type="entry name" value="WD_REPEATS_1"/>
    <property type="match status" value="1"/>
</dbReference>
<evidence type="ECO:0000259" key="10">
    <source>
        <dbReference type="Pfam" id="PF04494"/>
    </source>
</evidence>
<dbReference type="PANTHER" id="PTHR19879">
    <property type="entry name" value="TRANSCRIPTION INITIATION FACTOR TFIID"/>
    <property type="match status" value="1"/>
</dbReference>
<dbReference type="Pfam" id="PF00400">
    <property type="entry name" value="WD40"/>
    <property type="match status" value="6"/>
</dbReference>
<comment type="caution">
    <text evidence="11">The sequence shown here is derived from an EMBL/GenBank/DDBJ whole genome shotgun (WGS) entry which is preliminary data.</text>
</comment>
<keyword evidence="11" id="KW-0396">Initiation factor</keyword>
<dbReference type="GO" id="GO:0006367">
    <property type="term" value="P:transcription initiation at RNA polymerase II promoter"/>
    <property type="evidence" value="ECO:0007669"/>
    <property type="project" value="TreeGrafter"/>
</dbReference>
<dbReference type="PROSITE" id="PS50294">
    <property type="entry name" value="WD_REPEATS_REGION"/>
    <property type="match status" value="4"/>
</dbReference>
<feature type="repeat" description="WD" evidence="8">
    <location>
        <begin position="707"/>
        <end position="741"/>
    </location>
</feature>
<dbReference type="SUPFAM" id="SSF160897">
    <property type="entry name" value="Taf5 N-terminal domain-like"/>
    <property type="match status" value="1"/>
</dbReference>
<organism evidence="11 12">
    <name type="scientific">Penicillium brasilianum</name>
    <dbReference type="NCBI Taxonomy" id="104259"/>
    <lineage>
        <taxon>Eukaryota</taxon>
        <taxon>Fungi</taxon>
        <taxon>Dikarya</taxon>
        <taxon>Ascomycota</taxon>
        <taxon>Pezizomycotina</taxon>
        <taxon>Eurotiomycetes</taxon>
        <taxon>Eurotiomycetidae</taxon>
        <taxon>Eurotiales</taxon>
        <taxon>Aspergillaceae</taxon>
        <taxon>Penicillium</taxon>
    </lineage>
</organism>
<dbReference type="SUPFAM" id="SSF50978">
    <property type="entry name" value="WD40 repeat-like"/>
    <property type="match status" value="1"/>
</dbReference>
<dbReference type="PROSITE" id="PS50896">
    <property type="entry name" value="LISH"/>
    <property type="match status" value="1"/>
</dbReference>
<dbReference type="InterPro" id="IPR001680">
    <property type="entry name" value="WD40_rpt"/>
</dbReference>
<dbReference type="PANTHER" id="PTHR19879:SF1">
    <property type="entry name" value="CANNONBALL-RELATED"/>
    <property type="match status" value="1"/>
</dbReference>
<keyword evidence="5" id="KW-0805">Transcription regulation</keyword>
<gene>
    <name evidence="11" type="ORF">PEBR_23089</name>
</gene>
<keyword evidence="3 8" id="KW-0853">WD repeat</keyword>
<dbReference type="GO" id="GO:0005669">
    <property type="term" value="C:transcription factor TFIID complex"/>
    <property type="evidence" value="ECO:0007669"/>
    <property type="project" value="TreeGrafter"/>
</dbReference>
<accession>A0A1S9RKM5</accession>
<feature type="compositionally biased region" description="Polar residues" evidence="9">
    <location>
        <begin position="57"/>
        <end position="70"/>
    </location>
</feature>
<keyword evidence="11" id="KW-0648">Protein biosynthesis</keyword>
<reference evidence="12" key="1">
    <citation type="submission" date="2015-09" db="EMBL/GenBank/DDBJ databases">
        <authorList>
            <person name="Fill T.P."/>
            <person name="Baretta J.F."/>
            <person name="de Almeida L.G."/>
            <person name="Rocha M."/>
            <person name="de Souza D.H."/>
            <person name="Malavazi I."/>
            <person name="Cerdeira L.T."/>
            <person name="Hong H."/>
            <person name="Samborskyy M."/>
            <person name="de Vasconcelos A.T."/>
            <person name="Leadlay P."/>
            <person name="Rodrigues-Filho E."/>
        </authorList>
    </citation>
    <scope>NUCLEOTIDE SEQUENCE [LARGE SCALE GENOMIC DNA]</scope>
    <source>
        <strain evidence="12">LaBioMMi 136</strain>
    </source>
</reference>
<dbReference type="PROSITE" id="PS50082">
    <property type="entry name" value="WD_REPEATS_2"/>
    <property type="match status" value="5"/>
</dbReference>
<dbReference type="CDD" id="cd08044">
    <property type="entry name" value="TAF5_NTD2"/>
    <property type="match status" value="1"/>
</dbReference>
<evidence type="ECO:0000256" key="7">
    <source>
        <dbReference type="ARBA" id="ARBA00023242"/>
    </source>
</evidence>
<dbReference type="InterPro" id="IPR037264">
    <property type="entry name" value="TFIID_NTD2_sf"/>
</dbReference>
<dbReference type="InterPro" id="IPR036322">
    <property type="entry name" value="WD40_repeat_dom_sf"/>
</dbReference>
<name>A0A1S9RKM5_PENBI</name>
<protein>
    <submittedName>
        <fullName evidence="11">Putative transcription initiation factor TFIID subunit</fullName>
    </submittedName>
</protein>
<comment type="subcellular location">
    <subcellularLocation>
        <location evidence="1">Nucleus</location>
    </subcellularLocation>
</comment>
<evidence type="ECO:0000256" key="2">
    <source>
        <dbReference type="ARBA" id="ARBA00009435"/>
    </source>
</evidence>
<evidence type="ECO:0000256" key="9">
    <source>
        <dbReference type="SAM" id="MobiDB-lite"/>
    </source>
</evidence>
<feature type="repeat" description="WD" evidence="8">
    <location>
        <begin position="573"/>
        <end position="604"/>
    </location>
</feature>
<feature type="domain" description="TFIID subunit TAF5 NTD2" evidence="10">
    <location>
        <begin position="171"/>
        <end position="300"/>
    </location>
</feature>
<feature type="compositionally biased region" description="Low complexity" evidence="9">
    <location>
        <begin position="756"/>
        <end position="766"/>
    </location>
</feature>
<dbReference type="AlphaFoldDB" id="A0A1S9RKM5"/>
<dbReference type="Pfam" id="PF04494">
    <property type="entry name" value="TFIID_NTD2"/>
    <property type="match status" value="1"/>
</dbReference>
<feature type="region of interest" description="Disordered" evidence="9">
    <location>
        <begin position="741"/>
        <end position="773"/>
    </location>
</feature>
<dbReference type="SMART" id="SM00320">
    <property type="entry name" value="WD40"/>
    <property type="match status" value="6"/>
</dbReference>
<dbReference type="Gene3D" id="2.130.10.10">
    <property type="entry name" value="YVTN repeat-like/Quinoprotein amine dehydrogenase"/>
    <property type="match status" value="2"/>
</dbReference>
<comment type="similarity">
    <text evidence="2">Belongs to the WD repeat TAF5 family.</text>
</comment>
<evidence type="ECO:0000313" key="12">
    <source>
        <dbReference type="Proteomes" id="UP000190744"/>
    </source>
</evidence>
<evidence type="ECO:0000313" key="11">
    <source>
        <dbReference type="EMBL" id="OOQ85916.1"/>
    </source>
</evidence>
<feature type="compositionally biased region" description="Basic and acidic residues" evidence="9">
    <location>
        <begin position="9"/>
        <end position="19"/>
    </location>
</feature>
<evidence type="ECO:0000256" key="4">
    <source>
        <dbReference type="ARBA" id="ARBA00022737"/>
    </source>
</evidence>
<dbReference type="PRINTS" id="PR00320">
    <property type="entry name" value="GPROTEINBRPT"/>
</dbReference>
<dbReference type="Proteomes" id="UP000190744">
    <property type="component" value="Unassembled WGS sequence"/>
</dbReference>
<keyword evidence="4" id="KW-0677">Repeat</keyword>
<dbReference type="InterPro" id="IPR020472">
    <property type="entry name" value="WD40_PAC1"/>
</dbReference>
<dbReference type="InterPro" id="IPR006594">
    <property type="entry name" value="LisH"/>
</dbReference>
<evidence type="ECO:0000256" key="5">
    <source>
        <dbReference type="ARBA" id="ARBA00023015"/>
    </source>
</evidence>
<dbReference type="InterPro" id="IPR019775">
    <property type="entry name" value="WD40_repeat_CS"/>
</dbReference>
<dbReference type="GO" id="GO:0003743">
    <property type="term" value="F:translation initiation factor activity"/>
    <property type="evidence" value="ECO:0007669"/>
    <property type="project" value="UniProtKB-KW"/>
</dbReference>
<proteinExistence type="inferred from homology"/>
<feature type="repeat" description="WD" evidence="8">
    <location>
        <begin position="615"/>
        <end position="656"/>
    </location>
</feature>
<sequence length="811" mass="89116">MPRPKRKPSKEVGKDDEYLPMRQKSPPSARKGHSEKPESTEPVPGKSLPRLKLVFPGQSSALGENASPGTATGPKTVEKTVPTHDASATQVSQNPVPVTQPALNTVPVQPAVPVETQPRLETLLQQAAKPDAVIDYLAKKGYSRTEAMLRMESANQEIDGRPLPPLGEDARPKFRKGFELLKAWVEENLDLYKPELRRVLWPLFVYSFLNMVTAFYPQDAKQFFDANKNMFLPEHTDDVRKLEPISLPEHVQANDTAKLYRTNKYRIVLSNPAYTNLLQFLESKEKEGGSVMNAILSSYCTIKTMDRASDDRFSFAAMLGQIGAGQSFPSEDEGIPGHHPGSAYTGDNPAMAGTLPRLRLGKLPMEQDLEEDIRAELADEDAREPPAPGRNSLVQEFEQMIKKEEDEEAPTRADIPFPASTARDVAIECMKVREHRDRFKIEGRTGGVGPGVSVCMFTFHNTFDGINCLDFSDDNMLVAAGFAQSYIRVWSLDGKNIEAAYPDLDDLPPANSRRLIGHAGPVYAVAFPPCAAKSENVSDDDYVPTNSRFLLSSSADKTIRLWSLDTWQCLVVYKGHDRPVWDLRWGPFGHYFVSGGSDRTARLWVTDHIRQLRIFAGHDQDVDCVCFHPNSAYVFSASSDKTVRMWAITTGNAVRMFTGHTGNVTAMECSRDGKLLASADDAGSIFLWDLAPGRLLKRMRGHGKGGIWSLSWSVESTVLVSGGADGTVRIWDVSSPQDATQGRVIGEGGAGAKLDASNAPASATASSKKKKGKDVVVTPDQISAFPTKKSPVYKVKFTNMNLVVAGGAYLP</sequence>